<keyword evidence="3" id="KW-1185">Reference proteome</keyword>
<accession>A0A4Z2HLR0</accession>
<evidence type="ECO:0000256" key="1">
    <source>
        <dbReference type="SAM" id="MobiDB-lite"/>
    </source>
</evidence>
<comment type="caution">
    <text evidence="2">The sequence shown here is derived from an EMBL/GenBank/DDBJ whole genome shotgun (WGS) entry which is preliminary data.</text>
</comment>
<protein>
    <submittedName>
        <fullName evidence="2">Uncharacterized protein</fullName>
    </submittedName>
</protein>
<feature type="region of interest" description="Disordered" evidence="1">
    <location>
        <begin position="41"/>
        <end position="73"/>
    </location>
</feature>
<dbReference type="AlphaFoldDB" id="A0A4Z2HLR0"/>
<organism evidence="2 3">
    <name type="scientific">Liparis tanakae</name>
    <name type="common">Tanaka's snailfish</name>
    <dbReference type="NCBI Taxonomy" id="230148"/>
    <lineage>
        <taxon>Eukaryota</taxon>
        <taxon>Metazoa</taxon>
        <taxon>Chordata</taxon>
        <taxon>Craniata</taxon>
        <taxon>Vertebrata</taxon>
        <taxon>Euteleostomi</taxon>
        <taxon>Actinopterygii</taxon>
        <taxon>Neopterygii</taxon>
        <taxon>Teleostei</taxon>
        <taxon>Neoteleostei</taxon>
        <taxon>Acanthomorphata</taxon>
        <taxon>Eupercaria</taxon>
        <taxon>Perciformes</taxon>
        <taxon>Cottioidei</taxon>
        <taxon>Cottales</taxon>
        <taxon>Liparidae</taxon>
        <taxon>Liparis</taxon>
    </lineage>
</organism>
<sequence>MERPPWGHTEDHIVLQSPRWLSSPWPVQPDNHTHVIGVAATASLGRGGQRRVSSPGAESESGGLGGGSNTGDSLRRRSACKWLMLYVGGEGGHAKLDVEVQEEVVVGGGGVRDMGLSSRGDSSPWWVEKPEKLRLW</sequence>
<name>A0A4Z2HLR0_9TELE</name>
<gene>
    <name evidence="2" type="ORF">EYF80_023293</name>
</gene>
<dbReference type="EMBL" id="SRLO01000218">
    <property type="protein sequence ID" value="TNN66500.1"/>
    <property type="molecule type" value="Genomic_DNA"/>
</dbReference>
<dbReference type="Proteomes" id="UP000314294">
    <property type="component" value="Unassembled WGS sequence"/>
</dbReference>
<reference evidence="2 3" key="1">
    <citation type="submission" date="2019-03" db="EMBL/GenBank/DDBJ databases">
        <title>First draft genome of Liparis tanakae, snailfish: a comprehensive survey of snailfish specific genes.</title>
        <authorList>
            <person name="Kim W."/>
            <person name="Song I."/>
            <person name="Jeong J.-H."/>
            <person name="Kim D."/>
            <person name="Kim S."/>
            <person name="Ryu S."/>
            <person name="Song J.Y."/>
            <person name="Lee S.K."/>
        </authorList>
    </citation>
    <scope>NUCLEOTIDE SEQUENCE [LARGE SCALE GENOMIC DNA]</scope>
    <source>
        <tissue evidence="2">Muscle</tissue>
    </source>
</reference>
<evidence type="ECO:0000313" key="2">
    <source>
        <dbReference type="EMBL" id="TNN66500.1"/>
    </source>
</evidence>
<proteinExistence type="predicted"/>
<evidence type="ECO:0000313" key="3">
    <source>
        <dbReference type="Proteomes" id="UP000314294"/>
    </source>
</evidence>